<dbReference type="InterPro" id="IPR008283">
    <property type="entry name" value="Peptidase_M17_N"/>
</dbReference>
<name>A0ABU9G9H8_9GAMM</name>
<dbReference type="EMBL" id="JBAKAR010000359">
    <property type="protein sequence ID" value="MEL0615139.1"/>
    <property type="molecule type" value="Genomic_DNA"/>
</dbReference>
<reference evidence="2 3" key="1">
    <citation type="submission" date="2024-02" db="EMBL/GenBank/DDBJ databases">
        <title>Bacteria isolated from the canopy kelp, Nereocystis luetkeana.</title>
        <authorList>
            <person name="Pfister C.A."/>
            <person name="Younker I.T."/>
            <person name="Light S.H."/>
        </authorList>
    </citation>
    <scope>NUCLEOTIDE SEQUENCE [LARGE SCALE GENOMIC DNA]</scope>
    <source>
        <strain evidence="2 3">TI.4.07</strain>
    </source>
</reference>
<feature type="domain" description="Peptidase M17 leucyl aminopeptidase N-terminal" evidence="1">
    <location>
        <begin position="6"/>
        <end position="67"/>
    </location>
</feature>
<dbReference type="RefSeq" id="WP_341568299.1">
    <property type="nucleotide sequence ID" value="NZ_JBAKAR010000359.1"/>
</dbReference>
<accession>A0ABU9G9H8</accession>
<feature type="non-terminal residue" evidence="2">
    <location>
        <position position="1"/>
    </location>
</feature>
<evidence type="ECO:0000259" key="1">
    <source>
        <dbReference type="Pfam" id="PF02789"/>
    </source>
</evidence>
<dbReference type="Gene3D" id="3.40.220.10">
    <property type="entry name" value="Leucine Aminopeptidase, subunit E, domain 1"/>
    <property type="match status" value="1"/>
</dbReference>
<feature type="non-terminal residue" evidence="2">
    <location>
        <position position="69"/>
    </location>
</feature>
<dbReference type="Proteomes" id="UP001379949">
    <property type="component" value="Unassembled WGS sequence"/>
</dbReference>
<organism evidence="2 3">
    <name type="scientific">Marinomonas arenicola</name>
    <dbReference type="NCBI Taxonomy" id="569601"/>
    <lineage>
        <taxon>Bacteria</taxon>
        <taxon>Pseudomonadati</taxon>
        <taxon>Pseudomonadota</taxon>
        <taxon>Gammaproteobacteria</taxon>
        <taxon>Oceanospirillales</taxon>
        <taxon>Oceanospirillaceae</taxon>
        <taxon>Marinomonas</taxon>
    </lineage>
</organism>
<protein>
    <submittedName>
        <fullName evidence="2">M17 family peptidase N-terminal domain-containing protein</fullName>
    </submittedName>
</protein>
<dbReference type="InterPro" id="IPR043472">
    <property type="entry name" value="Macro_dom-like"/>
</dbReference>
<dbReference type="Pfam" id="PF02789">
    <property type="entry name" value="Peptidase_M17_N"/>
    <property type="match status" value="1"/>
</dbReference>
<sequence>PSVTQDFAQPVLLVGICKEAELSDMQARKVIAAVAAHIKSLPYATVALTSRAVVLKQRSQSEVTALIAQ</sequence>
<evidence type="ECO:0000313" key="3">
    <source>
        <dbReference type="Proteomes" id="UP001379949"/>
    </source>
</evidence>
<comment type="caution">
    <text evidence="2">The sequence shown here is derived from an EMBL/GenBank/DDBJ whole genome shotgun (WGS) entry which is preliminary data.</text>
</comment>
<gene>
    <name evidence="2" type="ORF">V6242_18595</name>
</gene>
<dbReference type="SUPFAM" id="SSF52949">
    <property type="entry name" value="Macro domain-like"/>
    <property type="match status" value="1"/>
</dbReference>
<keyword evidence="3" id="KW-1185">Reference proteome</keyword>
<evidence type="ECO:0000313" key="2">
    <source>
        <dbReference type="EMBL" id="MEL0615139.1"/>
    </source>
</evidence>
<proteinExistence type="predicted"/>